<evidence type="ECO:0000256" key="2">
    <source>
        <dbReference type="ARBA" id="ARBA00023235"/>
    </source>
</evidence>
<evidence type="ECO:0000256" key="1">
    <source>
        <dbReference type="ARBA" id="ARBA00008270"/>
    </source>
</evidence>
<dbReference type="Proteomes" id="UP000253083">
    <property type="component" value="Unassembled WGS sequence"/>
</dbReference>
<dbReference type="PANTHER" id="PTHR13774">
    <property type="entry name" value="PHENAZINE BIOSYNTHESIS PROTEIN"/>
    <property type="match status" value="1"/>
</dbReference>
<keyword evidence="2" id="KW-0413">Isomerase</keyword>
<dbReference type="PIRSF" id="PIRSF016184">
    <property type="entry name" value="PhzC_PhzF"/>
    <property type="match status" value="1"/>
</dbReference>
<dbReference type="InParanoid" id="A0A395JT23"/>
<dbReference type="PANTHER" id="PTHR13774:SF39">
    <property type="entry name" value="BIOSYNTHESIS PROTEIN, PUTATIVE-RELATED"/>
    <property type="match status" value="1"/>
</dbReference>
<dbReference type="InterPro" id="IPR003719">
    <property type="entry name" value="Phenazine_PhzF-like"/>
</dbReference>
<organism evidence="4 5">
    <name type="scientific">Arenicella xantha</name>
    <dbReference type="NCBI Taxonomy" id="644221"/>
    <lineage>
        <taxon>Bacteria</taxon>
        <taxon>Pseudomonadati</taxon>
        <taxon>Pseudomonadota</taxon>
        <taxon>Gammaproteobacteria</taxon>
        <taxon>Arenicellales</taxon>
        <taxon>Arenicellaceae</taxon>
        <taxon>Arenicella</taxon>
    </lineage>
</organism>
<dbReference type="RefSeq" id="WP_113952336.1">
    <property type="nucleotide sequence ID" value="NZ_QNRT01000001.1"/>
</dbReference>
<name>A0A395JT23_9GAMM</name>
<evidence type="ECO:0000313" key="5">
    <source>
        <dbReference type="Proteomes" id="UP000253083"/>
    </source>
</evidence>
<protein>
    <submittedName>
        <fullName evidence="4">PhzF family phenazine biosynthesis protein</fullName>
    </submittedName>
</protein>
<dbReference type="AlphaFoldDB" id="A0A395JT23"/>
<feature type="active site" evidence="3">
    <location>
        <position position="44"/>
    </location>
</feature>
<comment type="similarity">
    <text evidence="1">Belongs to the PhzF family.</text>
</comment>
<dbReference type="OrthoDB" id="9788221at2"/>
<proteinExistence type="inferred from homology"/>
<sequence>MKIRKISAFSDGATGGNPAGVVLCEQLPSTESMQATAAAVGYSETVFASPLKDSSEWRVRYFSPESEVPFCGHATIALGAALAEQHGNATYQLKLNHGQVAVSGEVDADRFKASLISPPTHSQTIDAAEIQASLALFGYQQDQLDTRIAPARINAGANHYLFALKTQADLSAMQYSLSEGRAFMRDRDLTTIMLVQIQSPQLFLARNAFASGGVLEDPATGAAAAAFMGYLRDIAWPSGGQIQINQGDDMGAPSRITAEHLKHSNLSDPNINRSPTLEKNTSNVGESIKLSGFAHYIV</sequence>
<keyword evidence="5" id="KW-1185">Reference proteome</keyword>
<evidence type="ECO:0000256" key="3">
    <source>
        <dbReference type="PIRSR" id="PIRSR016184-1"/>
    </source>
</evidence>
<evidence type="ECO:0000313" key="4">
    <source>
        <dbReference type="EMBL" id="RBP52708.1"/>
    </source>
</evidence>
<dbReference type="Gene3D" id="3.10.310.10">
    <property type="entry name" value="Diaminopimelate Epimerase, Chain A, domain 1"/>
    <property type="match status" value="2"/>
</dbReference>
<gene>
    <name evidence="4" type="ORF">DFR28_10190</name>
</gene>
<dbReference type="GO" id="GO:0016853">
    <property type="term" value="F:isomerase activity"/>
    <property type="evidence" value="ECO:0007669"/>
    <property type="project" value="UniProtKB-KW"/>
</dbReference>
<dbReference type="GO" id="GO:0005737">
    <property type="term" value="C:cytoplasm"/>
    <property type="evidence" value="ECO:0007669"/>
    <property type="project" value="TreeGrafter"/>
</dbReference>
<comment type="caution">
    <text evidence="4">The sequence shown here is derived from an EMBL/GenBank/DDBJ whole genome shotgun (WGS) entry which is preliminary data.</text>
</comment>
<dbReference type="Pfam" id="PF02567">
    <property type="entry name" value="PhzC-PhzF"/>
    <property type="match status" value="1"/>
</dbReference>
<dbReference type="NCBIfam" id="TIGR00654">
    <property type="entry name" value="PhzF_family"/>
    <property type="match status" value="1"/>
</dbReference>
<accession>A0A395JT23</accession>
<reference evidence="4 5" key="1">
    <citation type="submission" date="2018-06" db="EMBL/GenBank/DDBJ databases">
        <title>Genomic Encyclopedia of Type Strains, Phase IV (KMG-IV): sequencing the most valuable type-strain genomes for metagenomic binning, comparative biology and taxonomic classification.</title>
        <authorList>
            <person name="Goeker M."/>
        </authorList>
    </citation>
    <scope>NUCLEOTIDE SEQUENCE [LARGE SCALE GENOMIC DNA]</scope>
    <source>
        <strain evidence="4 5">DSM 24032</strain>
    </source>
</reference>
<dbReference type="SUPFAM" id="SSF54506">
    <property type="entry name" value="Diaminopimelate epimerase-like"/>
    <property type="match status" value="1"/>
</dbReference>
<dbReference type="EMBL" id="QNRT01000001">
    <property type="protein sequence ID" value="RBP52708.1"/>
    <property type="molecule type" value="Genomic_DNA"/>
</dbReference>